<feature type="region of interest" description="Disordered" evidence="1">
    <location>
        <begin position="451"/>
        <end position="470"/>
    </location>
</feature>
<reference evidence="2" key="1">
    <citation type="journal article" date="2021" name="Nat. Commun.">
        <title>Genetic determinants of endophytism in the Arabidopsis root mycobiome.</title>
        <authorList>
            <person name="Mesny F."/>
            <person name="Miyauchi S."/>
            <person name="Thiergart T."/>
            <person name="Pickel B."/>
            <person name="Atanasova L."/>
            <person name="Karlsson M."/>
            <person name="Huettel B."/>
            <person name="Barry K.W."/>
            <person name="Haridas S."/>
            <person name="Chen C."/>
            <person name="Bauer D."/>
            <person name="Andreopoulos W."/>
            <person name="Pangilinan J."/>
            <person name="LaButti K."/>
            <person name="Riley R."/>
            <person name="Lipzen A."/>
            <person name="Clum A."/>
            <person name="Drula E."/>
            <person name="Henrissat B."/>
            <person name="Kohler A."/>
            <person name="Grigoriev I.V."/>
            <person name="Martin F.M."/>
            <person name="Hacquard S."/>
        </authorList>
    </citation>
    <scope>NUCLEOTIDE SEQUENCE</scope>
    <source>
        <strain evidence="2">MPI-CAGE-CH-0243</strain>
    </source>
</reference>
<feature type="compositionally biased region" description="Low complexity" evidence="1">
    <location>
        <begin position="1235"/>
        <end position="1247"/>
    </location>
</feature>
<feature type="compositionally biased region" description="Basic and acidic residues" evidence="1">
    <location>
        <begin position="557"/>
        <end position="579"/>
    </location>
</feature>
<gene>
    <name evidence="2" type="ORF">B0J11DRAFT_593512</name>
</gene>
<feature type="compositionally biased region" description="Basic and acidic residues" evidence="1">
    <location>
        <begin position="736"/>
        <end position="752"/>
    </location>
</feature>
<feature type="non-terminal residue" evidence="2">
    <location>
        <position position="1269"/>
    </location>
</feature>
<evidence type="ECO:0000256" key="1">
    <source>
        <dbReference type="SAM" id="MobiDB-lite"/>
    </source>
</evidence>
<keyword evidence="3" id="KW-1185">Reference proteome</keyword>
<feature type="compositionally biased region" description="Basic and acidic residues" evidence="1">
    <location>
        <begin position="1049"/>
        <end position="1061"/>
    </location>
</feature>
<protein>
    <submittedName>
        <fullName evidence="2">Uncharacterized protein</fullName>
    </submittedName>
</protein>
<dbReference type="AlphaFoldDB" id="A0A9P9DBD4"/>
<feature type="region of interest" description="Disordered" evidence="1">
    <location>
        <begin position="735"/>
        <end position="778"/>
    </location>
</feature>
<feature type="region of interest" description="Disordered" evidence="1">
    <location>
        <begin position="534"/>
        <end position="592"/>
    </location>
</feature>
<proteinExistence type="predicted"/>
<sequence length="1269" mass="139600">MLSRASSDAGTRLRRSKSISTVHSYRPPVPDAVDPEFAQNQALAAATTAFIRAHAGEMAQKGSTDLGRTRSNTSRSSQGSHFPPRGSSFRSLQPEKNAQTPAISRPSRTSTMATEKFPSFHIAPSMNKTVSAQPPITFYENSRPSSQPSASTKSNRPGASSSVASQQIRKARSMYYASSIQTGSPIPRPPAKYLITPPSISSMPEGSQLSSLNGEVPFRRPRSSAVSPLASPRLPVTVLPGESVDMARDTYLKNFQHRQVKHRPSLFLAPFRKRQDKVKSRASSALSEPHRAHTLISYGSDKSLRDFNPPKEKRSFSNSLRHKFKKVFRKTSKETTVFPLQQAEASRDYFGDFATGTNQPPDMHPRPDIPSPDDDTLHRVRSRSPSLEGRRPALARPNSRGSNRSLHSETDIGLGTASRVTSWSNSSACGVLTQREIKRLTVIHEAKDSISSEPSHKVLHVSPGRKQPSQPGFSAFRDPMPMDPVVEEAATAIDPKRVFSALMKEIDGSNVQHIQPSTEADASRQVFDNESDIFVTNTQDGPSSANSNILRHRRSREYRPRTTSDEQRSLYYRRPDSSAKRSNASSVQANSFKASSISSFGRAIKSTIRAVTPSERKVTTEGDQYSSIRGAVRIPKRNSTGSSPLLSPDSPEPDMEDNAAGRTCLRIRSRDQVHRDFTPEQAITPTKEQIECRVQKAQSRWKTPLDEAESARFPRPMNRQFSLSNIAQRVFAQKTTRNESAIRPEIVSKNEDLSDPQQCPASPQSPRPATLMSPLSPSVYSRNTDGDSIFLNDSAMSLDATFDDDSTGSAIVIPSQAVSSYVIGTPTRQRVTHSARSSKDWRAWLSREVSELDYTPREDLTIQDQYITPIGHRRELTQITDEGSTLTGHEVTLPLLPLAQEPLPGLCTHQNQADSQVESASSEPSLDLISKLETVNITTARKLSPRPSSSMMPRTKRPSSIPSSSSSRSRPVSSLQTVERMNDRFPFIKSGRRSSSNSARLSRHTPSLAGSGSSSVKATPSPKVYSDFSVPASKQPLKYESNTRSRRIKAAETEKENRRENLTPSSANKTALPTPKTPLTLSRPKSLQLLSSSNFNRTQSSLTHYTRSAGRENIKHHKSSSTALTRALTRVQPSSPVKLSPRPKSAFDLRAANAPPLIPNAQVAHINSNLRRPALHMKTSSSTLAFSKEPSPGADDRHIDALLGHRRERYYVCERGTGSTSPGQRMADRFLIERSAGSGAGSPVSPVNISTDGPAKRKKLQREDTPAFL</sequence>
<feature type="compositionally biased region" description="Polar residues" evidence="1">
    <location>
        <begin position="534"/>
        <end position="549"/>
    </location>
</feature>
<dbReference type="Proteomes" id="UP000700596">
    <property type="component" value="Unassembled WGS sequence"/>
</dbReference>
<accession>A0A9P9DBD4</accession>
<feature type="compositionally biased region" description="Polar residues" evidence="1">
    <location>
        <begin position="580"/>
        <end position="592"/>
    </location>
</feature>
<feature type="compositionally biased region" description="Polar residues" evidence="1">
    <location>
        <begin position="908"/>
        <end position="924"/>
    </location>
</feature>
<feature type="compositionally biased region" description="Polar residues" evidence="1">
    <location>
        <begin position="755"/>
        <end position="764"/>
    </location>
</feature>
<evidence type="ECO:0000313" key="2">
    <source>
        <dbReference type="EMBL" id="KAH7115882.1"/>
    </source>
</evidence>
<feature type="compositionally biased region" description="Low complexity" evidence="1">
    <location>
        <begin position="941"/>
        <end position="974"/>
    </location>
</feature>
<feature type="compositionally biased region" description="Polar residues" evidence="1">
    <location>
        <begin position="88"/>
        <end position="111"/>
    </location>
</feature>
<feature type="region of interest" description="Disordered" evidence="1">
    <location>
        <begin position="136"/>
        <end position="167"/>
    </location>
</feature>
<evidence type="ECO:0000313" key="3">
    <source>
        <dbReference type="Proteomes" id="UP000700596"/>
    </source>
</evidence>
<dbReference type="OrthoDB" id="194139at2759"/>
<name>A0A9P9DBD4_9PLEO</name>
<feature type="compositionally biased region" description="Low complexity" evidence="1">
    <location>
        <begin position="1069"/>
        <end position="1081"/>
    </location>
</feature>
<feature type="region of interest" description="Disordered" evidence="1">
    <location>
        <begin position="1"/>
        <end position="33"/>
    </location>
</feature>
<feature type="region of interest" description="Disordered" evidence="1">
    <location>
        <begin position="904"/>
        <end position="925"/>
    </location>
</feature>
<organism evidence="2 3">
    <name type="scientific">Dendryphion nanum</name>
    <dbReference type="NCBI Taxonomy" id="256645"/>
    <lineage>
        <taxon>Eukaryota</taxon>
        <taxon>Fungi</taxon>
        <taxon>Dikarya</taxon>
        <taxon>Ascomycota</taxon>
        <taxon>Pezizomycotina</taxon>
        <taxon>Dothideomycetes</taxon>
        <taxon>Pleosporomycetidae</taxon>
        <taxon>Pleosporales</taxon>
        <taxon>Torulaceae</taxon>
        <taxon>Dendryphion</taxon>
    </lineage>
</organism>
<feature type="region of interest" description="Disordered" evidence="1">
    <location>
        <begin position="351"/>
        <end position="413"/>
    </location>
</feature>
<feature type="region of interest" description="Disordered" evidence="1">
    <location>
        <begin position="939"/>
        <end position="1081"/>
    </location>
</feature>
<feature type="compositionally biased region" description="Polar residues" evidence="1">
    <location>
        <begin position="1004"/>
        <end position="1018"/>
    </location>
</feature>
<feature type="compositionally biased region" description="Polar residues" evidence="1">
    <location>
        <begin position="69"/>
        <end position="80"/>
    </location>
</feature>
<feature type="region of interest" description="Disordered" evidence="1">
    <location>
        <begin position="55"/>
        <end position="111"/>
    </location>
</feature>
<comment type="caution">
    <text evidence="2">The sequence shown here is derived from an EMBL/GenBank/DDBJ whole genome shotgun (WGS) entry which is preliminary data.</text>
</comment>
<dbReference type="EMBL" id="JAGMWT010000015">
    <property type="protein sequence ID" value="KAH7115882.1"/>
    <property type="molecule type" value="Genomic_DNA"/>
</dbReference>
<feature type="region of interest" description="Disordered" evidence="1">
    <location>
        <begin position="612"/>
        <end position="658"/>
    </location>
</feature>
<feature type="region of interest" description="Disordered" evidence="1">
    <location>
        <begin position="1230"/>
        <end position="1269"/>
    </location>
</feature>